<proteinExistence type="predicted"/>
<dbReference type="GeneID" id="28770631"/>
<gene>
    <name evidence="2" type="ORF">CC84DRAFT_71819</name>
</gene>
<keyword evidence="1" id="KW-0812">Transmembrane</keyword>
<dbReference type="AlphaFoldDB" id="A0A177CZB1"/>
<keyword evidence="1" id="KW-0472">Membrane</keyword>
<evidence type="ECO:0000313" key="2">
    <source>
        <dbReference type="EMBL" id="OAG12180.1"/>
    </source>
</evidence>
<keyword evidence="3" id="KW-1185">Reference proteome</keyword>
<feature type="transmembrane region" description="Helical" evidence="1">
    <location>
        <begin position="95"/>
        <end position="118"/>
    </location>
</feature>
<reference evidence="2 3" key="1">
    <citation type="submission" date="2016-05" db="EMBL/GenBank/DDBJ databases">
        <title>Comparative analysis of secretome profiles of manganese(II)-oxidizing ascomycete fungi.</title>
        <authorList>
            <consortium name="DOE Joint Genome Institute"/>
            <person name="Zeiner C.A."/>
            <person name="Purvine S.O."/>
            <person name="Zink E.M."/>
            <person name="Wu S."/>
            <person name="Pasa-Tolic L."/>
            <person name="Chaput D.L."/>
            <person name="Haridas S."/>
            <person name="Grigoriev I.V."/>
            <person name="Santelli C.M."/>
            <person name="Hansel C.M."/>
        </authorList>
    </citation>
    <scope>NUCLEOTIDE SEQUENCE [LARGE SCALE GENOMIC DNA]</scope>
    <source>
        <strain evidence="2 3">AP3s5-JAC2a</strain>
    </source>
</reference>
<feature type="transmembrane region" description="Helical" evidence="1">
    <location>
        <begin position="68"/>
        <end position="89"/>
    </location>
</feature>
<evidence type="ECO:0000313" key="3">
    <source>
        <dbReference type="Proteomes" id="UP000077069"/>
    </source>
</evidence>
<dbReference type="InParanoid" id="A0A177CZB1"/>
<name>A0A177CZB1_9PLEO</name>
<organism evidence="2 3">
    <name type="scientific">Paraphaeosphaeria sporulosa</name>
    <dbReference type="NCBI Taxonomy" id="1460663"/>
    <lineage>
        <taxon>Eukaryota</taxon>
        <taxon>Fungi</taxon>
        <taxon>Dikarya</taxon>
        <taxon>Ascomycota</taxon>
        <taxon>Pezizomycotina</taxon>
        <taxon>Dothideomycetes</taxon>
        <taxon>Pleosporomycetidae</taxon>
        <taxon>Pleosporales</taxon>
        <taxon>Massarineae</taxon>
        <taxon>Didymosphaeriaceae</taxon>
        <taxon>Paraphaeosphaeria</taxon>
    </lineage>
</organism>
<keyword evidence="1" id="KW-1133">Transmembrane helix</keyword>
<dbReference type="EMBL" id="KV441548">
    <property type="protein sequence ID" value="OAG12180.1"/>
    <property type="molecule type" value="Genomic_DNA"/>
</dbReference>
<sequence length="122" mass="14000">MMYEGSMDDMMVASACLARCGGWSCAQDDSRFDSLRRQKRVSVDLFSPPSSAQHDDLRERWRRSISHFWFQLGVYVILGVSAWVVPVLFCEDTPLPWWLGSAFALALRSYFTAFAFSFRILA</sequence>
<accession>A0A177CZB1</accession>
<dbReference type="Proteomes" id="UP000077069">
    <property type="component" value="Unassembled WGS sequence"/>
</dbReference>
<evidence type="ECO:0000256" key="1">
    <source>
        <dbReference type="SAM" id="Phobius"/>
    </source>
</evidence>
<protein>
    <submittedName>
        <fullName evidence="2">Uncharacterized protein</fullName>
    </submittedName>
</protein>
<dbReference type="RefSeq" id="XP_018042545.1">
    <property type="nucleotide sequence ID" value="XM_018187145.1"/>
</dbReference>